<evidence type="ECO:0000313" key="11">
    <source>
        <dbReference type="EMBL" id="KAF1806717.1"/>
    </source>
</evidence>
<dbReference type="PROSITE" id="PS51462">
    <property type="entry name" value="NUDIX"/>
    <property type="match status" value="1"/>
</dbReference>
<evidence type="ECO:0000256" key="1">
    <source>
        <dbReference type="ARBA" id="ARBA00001946"/>
    </source>
</evidence>
<dbReference type="EC" id="3.6.1.22" evidence="4"/>
<dbReference type="SUPFAM" id="SSF55811">
    <property type="entry name" value="Nudix"/>
    <property type="match status" value="1"/>
</dbReference>
<evidence type="ECO:0000256" key="2">
    <source>
        <dbReference type="ARBA" id="ARBA00001947"/>
    </source>
</evidence>
<name>A0A8H4F554_MUCCL</name>
<proteinExistence type="inferred from homology"/>
<evidence type="ECO:0000256" key="8">
    <source>
        <dbReference type="ARBA" id="ARBA00023027"/>
    </source>
</evidence>
<dbReference type="PANTHER" id="PTHR42904">
    <property type="entry name" value="NUDIX HYDROLASE, NUDC SUBFAMILY"/>
    <property type="match status" value="1"/>
</dbReference>
<comment type="similarity">
    <text evidence="3">Belongs to the Nudix hydrolase family. NudC subfamily.</text>
</comment>
<keyword evidence="8" id="KW-0520">NAD</keyword>
<comment type="cofactor">
    <cofactor evidence="2">
        <name>Zn(2+)</name>
        <dbReference type="ChEBI" id="CHEBI:29105"/>
    </cofactor>
</comment>
<dbReference type="GO" id="GO:0035529">
    <property type="term" value="F:NADH pyrophosphatase activity"/>
    <property type="evidence" value="ECO:0007669"/>
    <property type="project" value="TreeGrafter"/>
</dbReference>
<dbReference type="Proteomes" id="UP000469890">
    <property type="component" value="Unassembled WGS sequence"/>
</dbReference>
<keyword evidence="7" id="KW-0460">Magnesium</keyword>
<evidence type="ECO:0000256" key="3">
    <source>
        <dbReference type="ARBA" id="ARBA00009595"/>
    </source>
</evidence>
<evidence type="ECO:0000256" key="5">
    <source>
        <dbReference type="ARBA" id="ARBA00022723"/>
    </source>
</evidence>
<protein>
    <recommendedName>
        <fullName evidence="4">NAD(+) diphosphatase</fullName>
        <ecNumber evidence="4">3.6.1.22</ecNumber>
    </recommendedName>
</protein>
<dbReference type="GO" id="GO:0046872">
    <property type="term" value="F:metal ion binding"/>
    <property type="evidence" value="ECO:0007669"/>
    <property type="project" value="UniProtKB-KW"/>
</dbReference>
<accession>A0A8H4F554</accession>
<dbReference type="InterPro" id="IPR049734">
    <property type="entry name" value="NudC-like_C"/>
</dbReference>
<dbReference type="EMBL" id="JAAECE010000001">
    <property type="protein sequence ID" value="KAF1806717.1"/>
    <property type="molecule type" value="Genomic_DNA"/>
</dbReference>
<evidence type="ECO:0000256" key="9">
    <source>
        <dbReference type="ARBA" id="ARBA00023679"/>
    </source>
</evidence>
<dbReference type="InterPro" id="IPR050241">
    <property type="entry name" value="NAD-cap_RNA_hydrolase_NudC"/>
</dbReference>
<keyword evidence="5" id="KW-0479">Metal-binding</keyword>
<evidence type="ECO:0000256" key="6">
    <source>
        <dbReference type="ARBA" id="ARBA00022801"/>
    </source>
</evidence>
<comment type="catalytic activity">
    <reaction evidence="9">
        <text>a 5'-end NAD(+)-phospho-ribonucleoside in mRNA + H2O = a 5'-end phospho-adenosine-phospho-ribonucleoside in mRNA + beta-nicotinamide D-ribonucleotide + 2 H(+)</text>
        <dbReference type="Rhea" id="RHEA:60876"/>
        <dbReference type="Rhea" id="RHEA-COMP:15698"/>
        <dbReference type="Rhea" id="RHEA-COMP:15719"/>
        <dbReference type="ChEBI" id="CHEBI:14649"/>
        <dbReference type="ChEBI" id="CHEBI:15377"/>
        <dbReference type="ChEBI" id="CHEBI:15378"/>
        <dbReference type="ChEBI" id="CHEBI:144029"/>
        <dbReference type="ChEBI" id="CHEBI:144051"/>
    </reaction>
    <physiologicalReaction direction="left-to-right" evidence="9">
        <dbReference type="Rhea" id="RHEA:60877"/>
    </physiologicalReaction>
</comment>
<dbReference type="PROSITE" id="PS00893">
    <property type="entry name" value="NUDIX_BOX"/>
    <property type="match status" value="1"/>
</dbReference>
<gene>
    <name evidence="11" type="ORF">FB192DRAFT_1011726</name>
</gene>
<organism evidence="11 12">
    <name type="scientific">Mucor circinelloides f. lusitanicus</name>
    <name type="common">Mucor racemosus var. lusitanicus</name>
    <dbReference type="NCBI Taxonomy" id="29924"/>
    <lineage>
        <taxon>Eukaryota</taxon>
        <taxon>Fungi</taxon>
        <taxon>Fungi incertae sedis</taxon>
        <taxon>Mucoromycota</taxon>
        <taxon>Mucoromycotina</taxon>
        <taxon>Mucoromycetes</taxon>
        <taxon>Mucorales</taxon>
        <taxon>Mucorineae</taxon>
        <taxon>Mucoraceae</taxon>
        <taxon>Mucor</taxon>
    </lineage>
</organism>
<evidence type="ECO:0000259" key="10">
    <source>
        <dbReference type="PROSITE" id="PS51462"/>
    </source>
</evidence>
<dbReference type="GO" id="GO:0005829">
    <property type="term" value="C:cytosol"/>
    <property type="evidence" value="ECO:0007669"/>
    <property type="project" value="TreeGrafter"/>
</dbReference>
<comment type="cofactor">
    <cofactor evidence="1">
        <name>Mg(2+)</name>
        <dbReference type="ChEBI" id="CHEBI:18420"/>
    </cofactor>
</comment>
<dbReference type="InterPro" id="IPR015797">
    <property type="entry name" value="NUDIX_hydrolase-like_dom_sf"/>
</dbReference>
<feature type="domain" description="Nudix hydrolase" evidence="10">
    <location>
        <begin position="1"/>
        <end position="99"/>
    </location>
</feature>
<dbReference type="GO" id="GO:0006742">
    <property type="term" value="P:NADP+ catabolic process"/>
    <property type="evidence" value="ECO:0007669"/>
    <property type="project" value="TreeGrafter"/>
</dbReference>
<dbReference type="Gene3D" id="3.90.79.10">
    <property type="entry name" value="Nucleoside Triphosphate Pyrophosphohydrolase"/>
    <property type="match status" value="1"/>
</dbReference>
<dbReference type="GO" id="GO:0019677">
    <property type="term" value="P:NAD+ catabolic process"/>
    <property type="evidence" value="ECO:0007669"/>
    <property type="project" value="TreeGrafter"/>
</dbReference>
<dbReference type="InterPro" id="IPR000086">
    <property type="entry name" value="NUDIX_hydrolase_dom"/>
</dbReference>
<comment type="caution">
    <text evidence="11">The sequence shown here is derived from an EMBL/GenBank/DDBJ whole genome shotgun (WGS) entry which is preliminary data.</text>
</comment>
<keyword evidence="6 11" id="KW-0378">Hydrolase</keyword>
<evidence type="ECO:0000256" key="7">
    <source>
        <dbReference type="ARBA" id="ARBA00022842"/>
    </source>
</evidence>
<dbReference type="GO" id="GO:0005777">
    <property type="term" value="C:peroxisome"/>
    <property type="evidence" value="ECO:0007669"/>
    <property type="project" value="TreeGrafter"/>
</dbReference>
<sequence>MFSCISGFVEAAETLEEAVRREAFEETGVIVDRVAYHSSQPWPFPNSLMLGFIAEAVSTDIHFRDDELESAEWFTRSEVIAAVKGDKSSAFSMAPKGSLASTLVHAWINDKKWQQPTSTTNAKM</sequence>
<reference evidence="11 12" key="1">
    <citation type="submission" date="2019-09" db="EMBL/GenBank/DDBJ databases">
        <authorList>
            <consortium name="DOE Joint Genome Institute"/>
            <person name="Mondo S.J."/>
            <person name="Navarro-Mendoza M.I."/>
            <person name="Perez-Arques C."/>
            <person name="Panchal S."/>
            <person name="Nicolas F.E."/>
            <person name="Ganguly P."/>
            <person name="Pangilinan J."/>
            <person name="Grigoriev I."/>
            <person name="Heitman J."/>
            <person name="Sanya K."/>
            <person name="Garre V."/>
        </authorList>
    </citation>
    <scope>NUCLEOTIDE SEQUENCE [LARGE SCALE GENOMIC DNA]</scope>
    <source>
        <strain evidence="11 12">MU402</strain>
    </source>
</reference>
<dbReference type="CDD" id="cd03429">
    <property type="entry name" value="NUDIX_NADH_pyrophosphatase_Nudt13"/>
    <property type="match status" value="1"/>
</dbReference>
<evidence type="ECO:0000313" key="12">
    <source>
        <dbReference type="Proteomes" id="UP000469890"/>
    </source>
</evidence>
<evidence type="ECO:0000256" key="4">
    <source>
        <dbReference type="ARBA" id="ARBA00012381"/>
    </source>
</evidence>
<dbReference type="AlphaFoldDB" id="A0A8H4F554"/>
<dbReference type="InterPro" id="IPR020084">
    <property type="entry name" value="NUDIX_hydrolase_CS"/>
</dbReference>
<dbReference type="PANTHER" id="PTHR42904:SF6">
    <property type="entry name" value="NAD-CAPPED RNA HYDROLASE NUDT12"/>
    <property type="match status" value="1"/>
</dbReference>
<dbReference type="Pfam" id="PF00293">
    <property type="entry name" value="NUDIX"/>
    <property type="match status" value="1"/>
</dbReference>